<dbReference type="Gene3D" id="3.30.70.330">
    <property type="match status" value="3"/>
</dbReference>
<dbReference type="AlphaFoldDB" id="A0A151Z5R4"/>
<dbReference type="PROSITE" id="PS50102">
    <property type="entry name" value="RRM"/>
    <property type="match status" value="3"/>
</dbReference>
<evidence type="ECO:0000256" key="3">
    <source>
        <dbReference type="SAM" id="MobiDB-lite"/>
    </source>
</evidence>
<evidence type="ECO:0000313" key="6">
    <source>
        <dbReference type="Proteomes" id="UP000076078"/>
    </source>
</evidence>
<dbReference type="Proteomes" id="UP000076078">
    <property type="component" value="Unassembled WGS sequence"/>
</dbReference>
<dbReference type="InterPro" id="IPR012677">
    <property type="entry name" value="Nucleotide-bd_a/b_plait_sf"/>
</dbReference>
<keyword evidence="6" id="KW-1185">Reference proteome</keyword>
<feature type="compositionally biased region" description="Polar residues" evidence="3">
    <location>
        <begin position="47"/>
        <end position="77"/>
    </location>
</feature>
<comment type="caution">
    <text evidence="5">The sequence shown here is derived from an EMBL/GenBank/DDBJ whole genome shotgun (WGS) entry which is preliminary data.</text>
</comment>
<dbReference type="InterPro" id="IPR000504">
    <property type="entry name" value="RRM_dom"/>
</dbReference>
<dbReference type="EMBL" id="LODT01000041">
    <property type="protein sequence ID" value="KYQ89277.1"/>
    <property type="molecule type" value="Genomic_DNA"/>
</dbReference>
<feature type="region of interest" description="Disordered" evidence="3">
    <location>
        <begin position="47"/>
        <end position="83"/>
    </location>
</feature>
<accession>A0A151Z5R4</accession>
<organism evidence="5 6">
    <name type="scientific">Tieghemostelium lacteum</name>
    <name type="common">Slime mold</name>
    <name type="synonym">Dictyostelium lacteum</name>
    <dbReference type="NCBI Taxonomy" id="361077"/>
    <lineage>
        <taxon>Eukaryota</taxon>
        <taxon>Amoebozoa</taxon>
        <taxon>Evosea</taxon>
        <taxon>Eumycetozoa</taxon>
        <taxon>Dictyostelia</taxon>
        <taxon>Dictyosteliales</taxon>
        <taxon>Raperosteliaceae</taxon>
        <taxon>Tieghemostelium</taxon>
    </lineage>
</organism>
<feature type="domain" description="RRM" evidence="4">
    <location>
        <begin position="89"/>
        <end position="169"/>
    </location>
</feature>
<dbReference type="OMA" id="SQRYEIN"/>
<evidence type="ECO:0000256" key="2">
    <source>
        <dbReference type="PROSITE-ProRule" id="PRU00176"/>
    </source>
</evidence>
<feature type="domain" description="RRM" evidence="4">
    <location>
        <begin position="171"/>
        <end position="253"/>
    </location>
</feature>
<feature type="domain" description="RRM" evidence="4">
    <location>
        <begin position="266"/>
        <end position="347"/>
    </location>
</feature>
<dbReference type="InterPro" id="IPR035979">
    <property type="entry name" value="RBD_domain_sf"/>
</dbReference>
<reference evidence="5 6" key="1">
    <citation type="submission" date="2015-12" db="EMBL/GenBank/DDBJ databases">
        <title>Dictyostelia acquired genes for synthesis and detection of signals that induce cell-type specialization by lateral gene transfer from prokaryotes.</title>
        <authorList>
            <person name="Gloeckner G."/>
            <person name="Schaap P."/>
        </authorList>
    </citation>
    <scope>NUCLEOTIDE SEQUENCE [LARGE SCALE GENOMIC DNA]</scope>
    <source>
        <strain evidence="5 6">TK</strain>
    </source>
</reference>
<evidence type="ECO:0000256" key="1">
    <source>
        <dbReference type="ARBA" id="ARBA00022884"/>
    </source>
</evidence>
<gene>
    <name evidence="5" type="ORF">DLAC_09936</name>
</gene>
<protein>
    <submittedName>
        <fullName evidence="5">RNA-binding region RNP-1 domain-containing protein</fullName>
    </submittedName>
</protein>
<dbReference type="OrthoDB" id="3800936at2759"/>
<dbReference type="GO" id="GO:0003723">
    <property type="term" value="F:RNA binding"/>
    <property type="evidence" value="ECO:0007669"/>
    <property type="project" value="UniProtKB-UniRule"/>
</dbReference>
<sequence>MNPNSIPSSTDNSLKLNNASLFKDILKNIEKEYLHVDTTKDLISNTENHILSPTNSESSDDSGNLSEQKVIQEQETSNENNGNLLCGENEVFVGGISPLATESDLISLFNMGTEDRVQNVRLIKDKASNQNRGFAFILYKDKSDCQLAVSNLDNTELKGKLLRVKLSENKRKLFMGGLPKDLSRAKLLDILNQSTPGISNIDFLQDPDNSSRNRGFVFIEYKDHYLAESALKVFSSPGFKVVGTSITINWSDPIQEPNEEIMKQVKSVYVKNLPEYKNEKDLKVIFEEYGEIEKIVIPMDNHNQTSRRDFAFVHYIDRSSVEKLLEHNKSNPICYDKRKLFITLAKPIDKKHRDELKNRKLKRSISKQQQLHQQNNNISMLHNGVSQVYPSSAYNNHHMINNNFSIPFIYTAPQQFPTQPTFINPNLFNHAGMNVQYKQNYLPSTSALPMKTINNTFRYQPY</sequence>
<dbReference type="Pfam" id="PF00076">
    <property type="entry name" value="RRM_1"/>
    <property type="match status" value="3"/>
</dbReference>
<evidence type="ECO:0000313" key="5">
    <source>
        <dbReference type="EMBL" id="KYQ89277.1"/>
    </source>
</evidence>
<keyword evidence="1 2" id="KW-0694">RNA-binding</keyword>
<evidence type="ECO:0000259" key="4">
    <source>
        <dbReference type="PROSITE" id="PS50102"/>
    </source>
</evidence>
<proteinExistence type="predicted"/>
<dbReference type="PANTHER" id="PTHR21245">
    <property type="entry name" value="HETEROGENEOUS NUCLEAR RIBONUCLEOPROTEIN"/>
    <property type="match status" value="1"/>
</dbReference>
<dbReference type="STRING" id="361077.A0A151Z5R4"/>
<dbReference type="SUPFAM" id="SSF54928">
    <property type="entry name" value="RNA-binding domain, RBD"/>
    <property type="match status" value="3"/>
</dbReference>
<dbReference type="InParanoid" id="A0A151Z5R4"/>
<name>A0A151Z5R4_TIELA</name>
<dbReference type="SMART" id="SM00360">
    <property type="entry name" value="RRM"/>
    <property type="match status" value="3"/>
</dbReference>